<keyword evidence="3" id="KW-0804">Transcription</keyword>
<dbReference type="SUPFAM" id="SSF46689">
    <property type="entry name" value="Homeodomain-like"/>
    <property type="match status" value="1"/>
</dbReference>
<dbReference type="Proteomes" id="UP000646484">
    <property type="component" value="Unassembled WGS sequence"/>
</dbReference>
<gene>
    <name evidence="5" type="ORF">H8S64_19895</name>
</gene>
<protein>
    <submittedName>
        <fullName evidence="5">Helix-turn-helix transcriptional regulator</fullName>
    </submittedName>
</protein>
<organism evidence="5 6">
    <name type="scientific">Butyricimonas hominis</name>
    <dbReference type="NCBI Taxonomy" id="2763032"/>
    <lineage>
        <taxon>Bacteria</taxon>
        <taxon>Pseudomonadati</taxon>
        <taxon>Bacteroidota</taxon>
        <taxon>Bacteroidia</taxon>
        <taxon>Bacteroidales</taxon>
        <taxon>Odoribacteraceae</taxon>
        <taxon>Butyricimonas</taxon>
    </lineage>
</organism>
<accession>A0ABR7D5W4</accession>
<proteinExistence type="predicted"/>
<dbReference type="InterPro" id="IPR009057">
    <property type="entry name" value="Homeodomain-like_sf"/>
</dbReference>
<keyword evidence="6" id="KW-1185">Reference proteome</keyword>
<evidence type="ECO:0000256" key="1">
    <source>
        <dbReference type="ARBA" id="ARBA00023015"/>
    </source>
</evidence>
<dbReference type="EMBL" id="JACOOH010000010">
    <property type="protein sequence ID" value="MBC5623363.1"/>
    <property type="molecule type" value="Genomic_DNA"/>
</dbReference>
<dbReference type="Gene3D" id="1.10.10.60">
    <property type="entry name" value="Homeodomain-like"/>
    <property type="match status" value="1"/>
</dbReference>
<comment type="caution">
    <text evidence="5">The sequence shown here is derived from an EMBL/GenBank/DDBJ whole genome shotgun (WGS) entry which is preliminary data.</text>
</comment>
<reference evidence="5 6" key="1">
    <citation type="submission" date="2020-08" db="EMBL/GenBank/DDBJ databases">
        <title>Genome public.</title>
        <authorList>
            <person name="Liu C."/>
            <person name="Sun Q."/>
        </authorList>
    </citation>
    <scope>NUCLEOTIDE SEQUENCE [LARGE SCALE GENOMIC DNA]</scope>
    <source>
        <strain evidence="5 6">NSJ-56</strain>
    </source>
</reference>
<keyword evidence="1" id="KW-0805">Transcription regulation</keyword>
<evidence type="ECO:0000313" key="6">
    <source>
        <dbReference type="Proteomes" id="UP000646484"/>
    </source>
</evidence>
<evidence type="ECO:0000259" key="4">
    <source>
        <dbReference type="PROSITE" id="PS01124"/>
    </source>
</evidence>
<evidence type="ECO:0000313" key="5">
    <source>
        <dbReference type="EMBL" id="MBC5623363.1"/>
    </source>
</evidence>
<evidence type="ECO:0000256" key="3">
    <source>
        <dbReference type="ARBA" id="ARBA00023163"/>
    </source>
</evidence>
<dbReference type="InterPro" id="IPR018060">
    <property type="entry name" value="HTH_AraC"/>
</dbReference>
<dbReference type="PROSITE" id="PS01124">
    <property type="entry name" value="HTH_ARAC_FAMILY_2"/>
    <property type="match status" value="1"/>
</dbReference>
<dbReference type="PANTHER" id="PTHR43280">
    <property type="entry name" value="ARAC-FAMILY TRANSCRIPTIONAL REGULATOR"/>
    <property type="match status" value="1"/>
</dbReference>
<sequence>MKAKGLLALALKQVHEFPIEPCNVSRFISGEFGLVRSITGLKGLEGTLIVPGQPYRLTEGRIVHLRSGHVRVYANLREVMLEAHQLVVASPGTVLQFSDLSPDCDLSMLGFANSYMEGWQKEELLTSYLHGRLYLRLPLEATDEQRLENIFSLLWDVVHDTPFPKKIVQSLISTLFHQITYFQEKNRSADQHKCTRQEEVFNRFLDLVNKHAVSERNVAFYADHLYLTPRYLSTLIRQASNRTIMEWINEAIIQEAKLMLRHSDNPVYQIANDLNFPNASFFCKFFRRMVGKTPLEYRTEV</sequence>
<dbReference type="RefSeq" id="WP_186978430.1">
    <property type="nucleotide sequence ID" value="NZ_JACOOH010000010.1"/>
</dbReference>
<dbReference type="Pfam" id="PF12833">
    <property type="entry name" value="HTH_18"/>
    <property type="match status" value="1"/>
</dbReference>
<name>A0ABR7D5W4_9BACT</name>
<keyword evidence="2" id="KW-0238">DNA-binding</keyword>
<dbReference type="PANTHER" id="PTHR43280:SF32">
    <property type="entry name" value="TRANSCRIPTIONAL REGULATORY PROTEIN"/>
    <property type="match status" value="1"/>
</dbReference>
<feature type="domain" description="HTH araC/xylS-type" evidence="4">
    <location>
        <begin position="202"/>
        <end position="300"/>
    </location>
</feature>
<evidence type="ECO:0000256" key="2">
    <source>
        <dbReference type="ARBA" id="ARBA00023125"/>
    </source>
</evidence>
<dbReference type="SMART" id="SM00342">
    <property type="entry name" value="HTH_ARAC"/>
    <property type="match status" value="1"/>
</dbReference>